<name>A0AAN9PSL9_CLITE</name>
<sequence>MQNTHHSNSILQLHTSILIPLHPSSSFFYCIPSSRMVRIKLPFIFYNIVLELNSLTPIIIKTIVRDFFGYVFNALVLKY</sequence>
<gene>
    <name evidence="1" type="ORF">RJT34_05475</name>
</gene>
<reference evidence="1 2" key="1">
    <citation type="submission" date="2024-01" db="EMBL/GenBank/DDBJ databases">
        <title>The genomes of 5 underutilized Papilionoideae crops provide insights into root nodulation and disease resistance.</title>
        <authorList>
            <person name="Yuan L."/>
        </authorList>
    </citation>
    <scope>NUCLEOTIDE SEQUENCE [LARGE SCALE GENOMIC DNA]</scope>
    <source>
        <strain evidence="1">LY-2023</strain>
        <tissue evidence="1">Leaf</tissue>
    </source>
</reference>
<proteinExistence type="predicted"/>
<organism evidence="1 2">
    <name type="scientific">Clitoria ternatea</name>
    <name type="common">Butterfly pea</name>
    <dbReference type="NCBI Taxonomy" id="43366"/>
    <lineage>
        <taxon>Eukaryota</taxon>
        <taxon>Viridiplantae</taxon>
        <taxon>Streptophyta</taxon>
        <taxon>Embryophyta</taxon>
        <taxon>Tracheophyta</taxon>
        <taxon>Spermatophyta</taxon>
        <taxon>Magnoliopsida</taxon>
        <taxon>eudicotyledons</taxon>
        <taxon>Gunneridae</taxon>
        <taxon>Pentapetalae</taxon>
        <taxon>rosids</taxon>
        <taxon>fabids</taxon>
        <taxon>Fabales</taxon>
        <taxon>Fabaceae</taxon>
        <taxon>Papilionoideae</taxon>
        <taxon>50 kb inversion clade</taxon>
        <taxon>NPAAA clade</taxon>
        <taxon>indigoferoid/millettioid clade</taxon>
        <taxon>Phaseoleae</taxon>
        <taxon>Clitoria</taxon>
    </lineage>
</organism>
<dbReference type="AlphaFoldDB" id="A0AAN9PSL9"/>
<evidence type="ECO:0000313" key="1">
    <source>
        <dbReference type="EMBL" id="KAK7309051.1"/>
    </source>
</evidence>
<keyword evidence="2" id="KW-1185">Reference proteome</keyword>
<accession>A0AAN9PSL9</accession>
<comment type="caution">
    <text evidence="1">The sequence shown here is derived from an EMBL/GenBank/DDBJ whole genome shotgun (WGS) entry which is preliminary data.</text>
</comment>
<dbReference type="Proteomes" id="UP001359559">
    <property type="component" value="Unassembled WGS sequence"/>
</dbReference>
<protein>
    <submittedName>
        <fullName evidence="1">Uncharacterized protein</fullName>
    </submittedName>
</protein>
<dbReference type="EMBL" id="JAYKXN010000002">
    <property type="protein sequence ID" value="KAK7309051.1"/>
    <property type="molecule type" value="Genomic_DNA"/>
</dbReference>
<evidence type="ECO:0000313" key="2">
    <source>
        <dbReference type="Proteomes" id="UP001359559"/>
    </source>
</evidence>